<feature type="domain" description="DUF5678" evidence="1">
    <location>
        <begin position="7"/>
        <end position="53"/>
    </location>
</feature>
<gene>
    <name evidence="2" type="ORF">DDW13_07515</name>
</gene>
<evidence type="ECO:0000313" key="2">
    <source>
        <dbReference type="EMBL" id="PVU74412.1"/>
    </source>
</evidence>
<name>A0A2T9X2Y3_9CREN</name>
<sequence>MLIINDSRFVGKYVAVDSNDNIIGYADTREELVKNLEQKGYKMHEYSILYIPSQFRLHIEYSKVCDERLPLMNLKINCNSNSFRAIATFGNTNLLNKELAEFCGIYEKGEIEVEIGMIKKKIKVKVADLSKVDLPIVPGLILSPTNFIVCFYDNYFEISD</sequence>
<dbReference type="EMBL" id="QEFD01000216">
    <property type="protein sequence ID" value="PVU74412.1"/>
    <property type="molecule type" value="Genomic_DNA"/>
</dbReference>
<evidence type="ECO:0000259" key="1">
    <source>
        <dbReference type="Pfam" id="PF18929"/>
    </source>
</evidence>
<reference evidence="2 3" key="1">
    <citation type="journal article" date="2015" name="Appl. Environ. Microbiol.">
        <title>Nanoarchaeota, Their Sulfolobales Host, and Nanoarchaeota Virus Distribution across Yellowstone National Park Hot Springs.</title>
        <authorList>
            <person name="Munson-McGee J.H."/>
            <person name="Field E.K."/>
            <person name="Bateson M."/>
            <person name="Rooney C."/>
            <person name="Stepanauskas R."/>
            <person name="Young M.J."/>
        </authorList>
    </citation>
    <scope>NUCLEOTIDE SEQUENCE [LARGE SCALE GENOMIC DNA]</scope>
    <source>
        <strain evidence="2">SCGC AC-742_N10</strain>
    </source>
</reference>
<dbReference type="InterPro" id="IPR043734">
    <property type="entry name" value="DUF5678"/>
</dbReference>
<dbReference type="Pfam" id="PF18929">
    <property type="entry name" value="DUF5678"/>
    <property type="match status" value="1"/>
</dbReference>
<organism evidence="2 3">
    <name type="scientific">Acidianus hospitalis</name>
    <dbReference type="NCBI Taxonomy" id="563177"/>
    <lineage>
        <taxon>Archaea</taxon>
        <taxon>Thermoproteota</taxon>
        <taxon>Thermoprotei</taxon>
        <taxon>Sulfolobales</taxon>
        <taxon>Sulfolobaceae</taxon>
        <taxon>Acidianus</taxon>
    </lineage>
</organism>
<accession>A0A2T9X2Y3</accession>
<dbReference type="AlphaFoldDB" id="A0A2T9X2Y3"/>
<dbReference type="Proteomes" id="UP000245638">
    <property type="component" value="Unassembled WGS sequence"/>
</dbReference>
<comment type="caution">
    <text evidence="2">The sequence shown here is derived from an EMBL/GenBank/DDBJ whole genome shotgun (WGS) entry which is preliminary data.</text>
</comment>
<proteinExistence type="predicted"/>
<protein>
    <recommendedName>
        <fullName evidence="1">DUF5678 domain-containing protein</fullName>
    </recommendedName>
</protein>
<evidence type="ECO:0000313" key="3">
    <source>
        <dbReference type="Proteomes" id="UP000245638"/>
    </source>
</evidence>